<dbReference type="EMBL" id="SGSU01000003">
    <property type="protein sequence ID" value="RZG68827.1"/>
    <property type="molecule type" value="Genomic_DNA"/>
</dbReference>
<evidence type="ECO:0000313" key="2">
    <source>
        <dbReference type="EMBL" id="RZG68827.1"/>
    </source>
</evidence>
<feature type="chain" id="PRO_5020762621" evidence="1">
    <location>
        <begin position="30"/>
        <end position="569"/>
    </location>
</feature>
<organism evidence="2 3">
    <name type="scientific">Acinetobacter bouvetii</name>
    <dbReference type="NCBI Taxonomy" id="202951"/>
    <lineage>
        <taxon>Bacteria</taxon>
        <taxon>Pseudomonadati</taxon>
        <taxon>Pseudomonadota</taxon>
        <taxon>Gammaproteobacteria</taxon>
        <taxon>Moraxellales</taxon>
        <taxon>Moraxellaceae</taxon>
        <taxon>Acinetobacter</taxon>
    </lineage>
</organism>
<reference evidence="2 3" key="1">
    <citation type="submission" date="2019-02" db="EMBL/GenBank/DDBJ databases">
        <title>The Batch Genome Submission of Acinetobacter spp. strains.</title>
        <authorList>
            <person name="Qin J."/>
            <person name="Hu Y."/>
            <person name="Ye H."/>
            <person name="Wei L."/>
            <person name="Feng Y."/>
            <person name="Zong Z."/>
        </authorList>
    </citation>
    <scope>NUCLEOTIDE SEQUENCE [LARGE SCALE GENOMIC DNA]</scope>
    <source>
        <strain evidence="2 3">WCHABo060081</strain>
    </source>
</reference>
<name>A0A4Q7AZG7_9GAMM</name>
<gene>
    <name evidence="2" type="ORF">EXE25_03925</name>
</gene>
<keyword evidence="1" id="KW-0732">Signal</keyword>
<protein>
    <submittedName>
        <fullName evidence="2">Uncharacterized protein</fullName>
    </submittedName>
</protein>
<comment type="caution">
    <text evidence="2">The sequence shown here is derived from an EMBL/GenBank/DDBJ whole genome shotgun (WGS) entry which is preliminary data.</text>
</comment>
<evidence type="ECO:0000256" key="1">
    <source>
        <dbReference type="SAM" id="SignalP"/>
    </source>
</evidence>
<dbReference type="Proteomes" id="UP000293483">
    <property type="component" value="Unassembled WGS sequence"/>
</dbReference>
<evidence type="ECO:0000313" key="3">
    <source>
        <dbReference type="Proteomes" id="UP000293483"/>
    </source>
</evidence>
<dbReference type="STRING" id="202951.GCA_001485025_00396"/>
<sequence length="569" mass="59848">MTYIIKKTRFARSCLASMIALYSAASVHALETLSDQSLSDTTGEGIALLPENFKMVFQGAKDISSSSTYGAATDAASLLAASKNDTGFIRIIPTGENYSGLASTVTAANAAAKQTKADVFIYGLALSKSDDQLNLRYSNQGFTWGTSANPWLFRAGTESQVQQFQASNAAANVGYLALEAPLATVAADESDNNIKLGYWADAFSRKWGSSNAVNVITGAPVAVPMTSDATNDQNLDKNQRLRFQFVANGLSLNGSQVRLFQTQSSSVTQQNQTLGMASILRLNTNDNPQSIKSTDTDLNAKAIRISTAAIDDGSYSTPALNGSSAPTFNSTEGLYIYSPNINLVLGNMYQPFIVGSEGKNIILEVTAIPNVASIYNKIYTHYKDAEATYAVNASGGYYKSKSGAYYSVQNFSSVSTFYKKIVDTANNVTSYVADSAGTYVKDNVSGGFVELGYTSSISAPTKYAISNQSALDALANQYKGSTCNVAVCGTNGAQVNGTSYQGTNATHSSISMGTVARDASANTLIANRDSTATGIMFKSAAAGAAAVNLGSAAIDGVLIQHLKIKTTGL</sequence>
<dbReference type="AlphaFoldDB" id="A0A4Q7AZG7"/>
<dbReference type="RefSeq" id="WP_130144223.1">
    <property type="nucleotide sequence ID" value="NZ_SGSU01000003.1"/>
</dbReference>
<accession>A0A4Q7AZG7</accession>
<feature type="signal peptide" evidence="1">
    <location>
        <begin position="1"/>
        <end position="29"/>
    </location>
</feature>
<proteinExistence type="predicted"/>